<dbReference type="GO" id="GO:0016646">
    <property type="term" value="F:oxidoreductase activity, acting on the CH-NH group of donors, NAD or NADP as acceptor"/>
    <property type="evidence" value="ECO:0007669"/>
    <property type="project" value="TreeGrafter"/>
</dbReference>
<proteinExistence type="predicted"/>
<protein>
    <recommendedName>
        <fullName evidence="1">NAD(P)-binding domain-containing protein</fullName>
    </recommendedName>
</protein>
<dbReference type="Pfam" id="PF13460">
    <property type="entry name" value="NAD_binding_10"/>
    <property type="match status" value="1"/>
</dbReference>
<dbReference type="RefSeq" id="WP_059350454.1">
    <property type="nucleotide sequence ID" value="NZ_LDYG01000019.1"/>
</dbReference>
<dbReference type="InterPro" id="IPR051606">
    <property type="entry name" value="Polyketide_Oxido-like"/>
</dbReference>
<dbReference type="STRING" id="1150625.Q75_03895"/>
<dbReference type="InterPro" id="IPR036291">
    <property type="entry name" value="NAD(P)-bd_dom_sf"/>
</dbReference>
<accession>A0A147KAU9</accession>
<evidence type="ECO:0000259" key="1">
    <source>
        <dbReference type="Pfam" id="PF13460"/>
    </source>
</evidence>
<evidence type="ECO:0000313" key="3">
    <source>
        <dbReference type="Proteomes" id="UP000074108"/>
    </source>
</evidence>
<dbReference type="Gene3D" id="3.40.50.720">
    <property type="entry name" value="NAD(P)-binding Rossmann-like Domain"/>
    <property type="match status" value="1"/>
</dbReference>
<keyword evidence="3" id="KW-1185">Reference proteome</keyword>
<gene>
    <name evidence="2" type="ORF">Q75_03895</name>
</gene>
<dbReference type="SUPFAM" id="SSF51735">
    <property type="entry name" value="NAD(P)-binding Rossmann-fold domains"/>
    <property type="match status" value="1"/>
</dbReference>
<evidence type="ECO:0000313" key="2">
    <source>
        <dbReference type="EMBL" id="KUP07908.1"/>
    </source>
</evidence>
<dbReference type="OrthoDB" id="9785372at2"/>
<dbReference type="PANTHER" id="PTHR43355">
    <property type="entry name" value="FLAVIN REDUCTASE (NADPH)"/>
    <property type="match status" value="1"/>
</dbReference>
<reference evidence="2 3" key="1">
    <citation type="journal article" date="2016" name="Front. Microbiol.">
        <title>Microevolution Analysis of Bacillus coahuilensis Unveils Differences in Phosphorus Acquisition Strategies and Their Regulation.</title>
        <authorList>
            <person name="Gomez-Lunar Z."/>
            <person name="Hernandez-Gonzalez I."/>
            <person name="Rodriguez-Torres M.D."/>
            <person name="Souza V."/>
            <person name="Olmedo-Alvarez G."/>
        </authorList>
    </citation>
    <scope>NUCLEOTIDE SEQUENCE [LARGE SCALE GENOMIC DNA]</scope>
    <source>
        <strain evidence="3">p1.1.43</strain>
    </source>
</reference>
<dbReference type="AlphaFoldDB" id="A0A147KAU9"/>
<dbReference type="PATRIC" id="fig|1150625.3.peg.814"/>
<feature type="domain" description="NAD(P)-binding" evidence="1">
    <location>
        <begin position="7"/>
        <end position="192"/>
    </location>
</feature>
<dbReference type="EMBL" id="LDYG01000019">
    <property type="protein sequence ID" value="KUP07908.1"/>
    <property type="molecule type" value="Genomic_DNA"/>
</dbReference>
<dbReference type="Proteomes" id="UP000074108">
    <property type="component" value="Unassembled WGS sequence"/>
</dbReference>
<organism evidence="2 3">
    <name type="scientific">Bacillus coahuilensis p1.1.43</name>
    <dbReference type="NCBI Taxonomy" id="1150625"/>
    <lineage>
        <taxon>Bacteria</taxon>
        <taxon>Bacillati</taxon>
        <taxon>Bacillota</taxon>
        <taxon>Bacilli</taxon>
        <taxon>Bacillales</taxon>
        <taxon>Bacillaceae</taxon>
        <taxon>Bacillus</taxon>
    </lineage>
</organism>
<dbReference type="InterPro" id="IPR016040">
    <property type="entry name" value="NAD(P)-bd_dom"/>
</dbReference>
<sequence length="205" mass="22508">MNIALFGATGRVGSIFLEQALQDGHSVHVLVRDAKKIQPHAKLSIITGDILDNQSVYTTLKGADLVVSCLGTDGTDSLSKGFPIILQSMYKLGLSKLSTIGTAGILQAQSEPNKYRFTTNESKRKSTRAAEEHLKVFLMLKHSQLNWTILCPTYLPTGEKVGSYRVEENVLPEAGTQISIYDTADCLYSLVSTNTYYNKRVGIAY</sequence>
<name>A0A147KAU9_9BACI</name>
<dbReference type="PANTHER" id="PTHR43355:SF2">
    <property type="entry name" value="FLAVIN REDUCTASE (NADPH)"/>
    <property type="match status" value="1"/>
</dbReference>
<comment type="caution">
    <text evidence="2">The sequence shown here is derived from an EMBL/GenBank/DDBJ whole genome shotgun (WGS) entry which is preliminary data.</text>
</comment>